<protein>
    <submittedName>
        <fullName evidence="1">Uncharacterized protein</fullName>
    </submittedName>
</protein>
<dbReference type="eggNOG" id="ENOG50317JK">
    <property type="taxonomic scope" value="Bacteria"/>
</dbReference>
<evidence type="ECO:0000313" key="2">
    <source>
        <dbReference type="Proteomes" id="UP000010475"/>
    </source>
</evidence>
<keyword evidence="2" id="KW-1185">Reference proteome</keyword>
<dbReference type="HOGENOM" id="CLU_2271520_0_0_3"/>
<name>K9WUE3_9NOST</name>
<dbReference type="RefSeq" id="WP_015206383.1">
    <property type="nucleotide sequence ID" value="NC_019757.1"/>
</dbReference>
<dbReference type="Proteomes" id="UP000010475">
    <property type="component" value="Chromosome"/>
</dbReference>
<accession>K9WUE3</accession>
<dbReference type="PATRIC" id="fig|56107.3.peg.896"/>
<proteinExistence type="predicted"/>
<evidence type="ECO:0000313" key="1">
    <source>
        <dbReference type="EMBL" id="AFZ23127.1"/>
    </source>
</evidence>
<dbReference type="AlphaFoldDB" id="K9WUE3"/>
<organism evidence="1 2">
    <name type="scientific">Cylindrospermum stagnale PCC 7417</name>
    <dbReference type="NCBI Taxonomy" id="56107"/>
    <lineage>
        <taxon>Bacteria</taxon>
        <taxon>Bacillati</taxon>
        <taxon>Cyanobacteriota</taxon>
        <taxon>Cyanophyceae</taxon>
        <taxon>Nostocales</taxon>
        <taxon>Nostocaceae</taxon>
        <taxon>Cylindrospermum</taxon>
    </lineage>
</organism>
<gene>
    <name evidence="1" type="ORF">Cylst_0800</name>
</gene>
<dbReference type="KEGG" id="csg:Cylst_0800"/>
<dbReference type="OrthoDB" id="486963at2"/>
<reference evidence="1 2" key="1">
    <citation type="submission" date="2012-06" db="EMBL/GenBank/DDBJ databases">
        <title>Finished chromosome of genome of Cylindrospermum stagnale PCC 7417.</title>
        <authorList>
            <consortium name="US DOE Joint Genome Institute"/>
            <person name="Gugger M."/>
            <person name="Coursin T."/>
            <person name="Rippka R."/>
            <person name="Tandeau De Marsac N."/>
            <person name="Huntemann M."/>
            <person name="Wei C.-L."/>
            <person name="Han J."/>
            <person name="Detter J.C."/>
            <person name="Han C."/>
            <person name="Tapia R."/>
            <person name="Chen A."/>
            <person name="Kyrpides N."/>
            <person name="Mavromatis K."/>
            <person name="Markowitz V."/>
            <person name="Szeto E."/>
            <person name="Ivanova N."/>
            <person name="Pagani I."/>
            <person name="Pati A."/>
            <person name="Goodwin L."/>
            <person name="Nordberg H.P."/>
            <person name="Cantor M.N."/>
            <person name="Hua S.X."/>
            <person name="Woyke T."/>
            <person name="Kerfeld C.A."/>
        </authorList>
    </citation>
    <scope>NUCLEOTIDE SEQUENCE [LARGE SCALE GENOMIC DNA]</scope>
    <source>
        <strain evidence="1 2">PCC 7417</strain>
    </source>
</reference>
<sequence>MTHLKSFQKLTEIANEHGIICQPAQNECLIACLPGYDDFLLAFTWSGAVEGESSEHELIAISIQDIPKEVTVAAWQIPTYLFGSVLRQAQMLVKAHLEFIS</sequence>
<dbReference type="EMBL" id="CP003642">
    <property type="protein sequence ID" value="AFZ23127.1"/>
    <property type="molecule type" value="Genomic_DNA"/>
</dbReference>